<evidence type="ECO:0000256" key="1">
    <source>
        <dbReference type="ARBA" id="ARBA00022578"/>
    </source>
</evidence>
<dbReference type="AlphaFoldDB" id="E3T2Z4"/>
<dbReference type="PANTHER" id="PTHR33217:SF9">
    <property type="entry name" value="MUTATOR FAMILY TRANSPOSASE"/>
    <property type="match status" value="1"/>
</dbReference>
<keyword evidence="3" id="KW-0233">DNA recombination</keyword>
<dbReference type="GO" id="GO:0004803">
    <property type="term" value="F:transposase activity"/>
    <property type="evidence" value="ECO:0007669"/>
    <property type="project" value="InterPro"/>
</dbReference>
<dbReference type="EMBL" id="GU191796">
    <property type="protein sequence ID" value="ACZ28606.1"/>
    <property type="molecule type" value="Genomic_DNA"/>
</dbReference>
<dbReference type="GO" id="GO:0003677">
    <property type="term" value="F:DNA binding"/>
    <property type="evidence" value="ECO:0007669"/>
    <property type="project" value="UniProtKB-KW"/>
</dbReference>
<keyword evidence="2" id="KW-0238">DNA-binding</keyword>
<sequence length="140" mass="15325">MSKDNVVELKGRDIDPLTELLKTGAQKLIQQAVELELQELLARHADCRTDEGKMGVVRNGYLPERELQTGIGPVTVKIPKVRSKTGEPVTFHSALVPPYVRKTKSLEAALPWLYLKGVSSGEMVLVGPEAQGYLPVPSHA</sequence>
<protein>
    <submittedName>
        <fullName evidence="4">Transposase mutator family</fullName>
    </submittedName>
</protein>
<evidence type="ECO:0000313" key="4">
    <source>
        <dbReference type="EMBL" id="ACZ28606.1"/>
    </source>
</evidence>
<keyword evidence="1" id="KW-0815">Transposition</keyword>
<organism evidence="4">
    <name type="scientific">uncultured organism</name>
    <dbReference type="NCBI Taxonomy" id="155900"/>
    <lineage>
        <taxon>unclassified sequences</taxon>
        <taxon>environmental samples</taxon>
    </lineage>
</organism>
<dbReference type="Pfam" id="PF00872">
    <property type="entry name" value="Transposase_mut"/>
    <property type="match status" value="1"/>
</dbReference>
<evidence type="ECO:0000256" key="2">
    <source>
        <dbReference type="ARBA" id="ARBA00023125"/>
    </source>
</evidence>
<dbReference type="GO" id="GO:0006313">
    <property type="term" value="P:DNA transposition"/>
    <property type="evidence" value="ECO:0007669"/>
    <property type="project" value="InterPro"/>
</dbReference>
<evidence type="ECO:0000256" key="3">
    <source>
        <dbReference type="ARBA" id="ARBA00023172"/>
    </source>
</evidence>
<reference evidence="4" key="1">
    <citation type="journal article" date="2011" name="ISME J.">
        <title>Comparative metagenomics of microbial communities inhabiting deep-sea hydrothermal vent chimneys with contrasting chemistries.</title>
        <authorList>
            <person name="Xie W."/>
            <person name="Wang F."/>
            <person name="Guo L."/>
            <person name="Chen Z."/>
            <person name="Sievert S.M."/>
            <person name="Meng J."/>
            <person name="Huang G."/>
            <person name="Li Y."/>
            <person name="Yan Q."/>
            <person name="Wu S."/>
            <person name="Wang X."/>
            <person name="Chen S."/>
            <person name="He G."/>
            <person name="Xiao X."/>
            <person name="Xu A."/>
        </authorList>
    </citation>
    <scope>NUCLEOTIDE SEQUENCE</scope>
</reference>
<dbReference type="PANTHER" id="PTHR33217">
    <property type="entry name" value="TRANSPOSASE FOR INSERTION SEQUENCE ELEMENT IS1081"/>
    <property type="match status" value="1"/>
</dbReference>
<accession>E3T2Z4</accession>
<dbReference type="InterPro" id="IPR001207">
    <property type="entry name" value="Transposase_mutator"/>
</dbReference>
<name>E3T2Z4_9ZZZZ</name>
<proteinExistence type="predicted"/>